<feature type="region of interest" description="Disordered" evidence="1">
    <location>
        <begin position="1"/>
        <end position="47"/>
    </location>
</feature>
<feature type="compositionally biased region" description="Basic and acidic residues" evidence="1">
    <location>
        <begin position="11"/>
        <end position="20"/>
    </location>
</feature>
<gene>
    <name evidence="2" type="ORF">TIFTF001_004450</name>
</gene>
<dbReference type="Proteomes" id="UP001187192">
    <property type="component" value="Unassembled WGS sequence"/>
</dbReference>
<reference evidence="2" key="1">
    <citation type="submission" date="2023-07" db="EMBL/GenBank/DDBJ databases">
        <title>draft genome sequence of fig (Ficus carica).</title>
        <authorList>
            <person name="Takahashi T."/>
            <person name="Nishimura K."/>
        </authorList>
    </citation>
    <scope>NUCLEOTIDE SEQUENCE</scope>
</reference>
<dbReference type="EMBL" id="BTGU01000004">
    <property type="protein sequence ID" value="GMN33979.1"/>
    <property type="molecule type" value="Genomic_DNA"/>
</dbReference>
<name>A0AA87ZIK1_FICCA</name>
<keyword evidence="3" id="KW-1185">Reference proteome</keyword>
<evidence type="ECO:0000313" key="3">
    <source>
        <dbReference type="Proteomes" id="UP001187192"/>
    </source>
</evidence>
<dbReference type="Gramene" id="FCD_00016971-RA">
    <property type="protein sequence ID" value="FCD_00016971-RA:cds"/>
    <property type="gene ID" value="FCD_00016971"/>
</dbReference>
<feature type="region of interest" description="Disordered" evidence="1">
    <location>
        <begin position="69"/>
        <end position="123"/>
    </location>
</feature>
<feature type="compositionally biased region" description="Basic and acidic residues" evidence="1">
    <location>
        <begin position="69"/>
        <end position="86"/>
    </location>
</feature>
<protein>
    <submittedName>
        <fullName evidence="2">Uncharacterized protein</fullName>
    </submittedName>
</protein>
<dbReference type="AlphaFoldDB" id="A0AA87ZIK1"/>
<evidence type="ECO:0000256" key="1">
    <source>
        <dbReference type="SAM" id="MobiDB-lite"/>
    </source>
</evidence>
<evidence type="ECO:0000313" key="2">
    <source>
        <dbReference type="EMBL" id="GMN33979.1"/>
    </source>
</evidence>
<accession>A0AA87ZIK1</accession>
<feature type="compositionally biased region" description="Basic and acidic residues" evidence="1">
    <location>
        <begin position="102"/>
        <end position="123"/>
    </location>
</feature>
<comment type="caution">
    <text evidence="2">The sequence shown here is derived from an EMBL/GenBank/DDBJ whole genome shotgun (WGS) entry which is preliminary data.</text>
</comment>
<sequence>MAQWCEQSGEENWKKQHQESNKSSVIMKAQAQPQPQPQPHHLILSSAQPQDLNREMIFLFFCVLGLPRKPKEPLREPEEQRKEKKQLAVRKARPGSHNYYHQGKEREKEKETVRERKRERERE</sequence>
<proteinExistence type="predicted"/>
<organism evidence="2 3">
    <name type="scientific">Ficus carica</name>
    <name type="common">Common fig</name>
    <dbReference type="NCBI Taxonomy" id="3494"/>
    <lineage>
        <taxon>Eukaryota</taxon>
        <taxon>Viridiplantae</taxon>
        <taxon>Streptophyta</taxon>
        <taxon>Embryophyta</taxon>
        <taxon>Tracheophyta</taxon>
        <taxon>Spermatophyta</taxon>
        <taxon>Magnoliopsida</taxon>
        <taxon>eudicotyledons</taxon>
        <taxon>Gunneridae</taxon>
        <taxon>Pentapetalae</taxon>
        <taxon>rosids</taxon>
        <taxon>fabids</taxon>
        <taxon>Rosales</taxon>
        <taxon>Moraceae</taxon>
        <taxon>Ficeae</taxon>
        <taxon>Ficus</taxon>
    </lineage>
</organism>